<dbReference type="Proteomes" id="UP001162156">
    <property type="component" value="Unassembled WGS sequence"/>
</dbReference>
<keyword evidence="3" id="KW-1185">Reference proteome</keyword>
<comment type="caution">
    <text evidence="2">The sequence shown here is derived from an EMBL/GenBank/DDBJ whole genome shotgun (WGS) entry which is preliminary data.</text>
</comment>
<evidence type="ECO:0000313" key="2">
    <source>
        <dbReference type="EMBL" id="KAJ8963803.1"/>
    </source>
</evidence>
<reference evidence="2" key="1">
    <citation type="journal article" date="2023" name="Insect Mol. Biol.">
        <title>Genome sequencing provides insights into the evolution of gene families encoding plant cell wall-degrading enzymes in longhorned beetles.</title>
        <authorList>
            <person name="Shin N.R."/>
            <person name="Okamura Y."/>
            <person name="Kirsch R."/>
            <person name="Pauchet Y."/>
        </authorList>
    </citation>
    <scope>NUCLEOTIDE SEQUENCE</scope>
    <source>
        <strain evidence="2">RBIC_L_NR</strain>
    </source>
</reference>
<dbReference type="PANTHER" id="PTHR46599:SF2">
    <property type="entry name" value="PIGGYBAC TRANSPOSABLE ELEMENT-DERIVED PROTEIN 4-LIKE"/>
    <property type="match status" value="1"/>
</dbReference>
<name>A0AAV8ZJZ0_9CUCU</name>
<protein>
    <recommendedName>
        <fullName evidence="1">PiggyBac transposable element-derived protein domain-containing protein</fullName>
    </recommendedName>
</protein>
<accession>A0AAV8ZJZ0</accession>
<evidence type="ECO:0000313" key="3">
    <source>
        <dbReference type="Proteomes" id="UP001162156"/>
    </source>
</evidence>
<proteinExistence type="predicted"/>
<dbReference type="Pfam" id="PF13843">
    <property type="entry name" value="DDE_Tnp_1_7"/>
    <property type="match status" value="1"/>
</dbReference>
<dbReference type="InterPro" id="IPR029526">
    <property type="entry name" value="PGBD"/>
</dbReference>
<dbReference type="PANTHER" id="PTHR46599">
    <property type="entry name" value="PIGGYBAC TRANSPOSABLE ELEMENT-DERIVED PROTEIN 4"/>
    <property type="match status" value="1"/>
</dbReference>
<feature type="domain" description="PiggyBac transposable element-derived protein" evidence="1">
    <location>
        <begin position="8"/>
        <end position="130"/>
    </location>
</feature>
<evidence type="ECO:0000259" key="1">
    <source>
        <dbReference type="Pfam" id="PF13843"/>
    </source>
</evidence>
<gene>
    <name evidence="2" type="ORF">NQ314_005384</name>
</gene>
<sequence>MELRDSDISTLTSRTRFDWLLGNFHLDDNALQPNHEIPNFDKLYKLPPFLNSLLRNFSFYYKMHETISIDESMICFKGRLSIRQYMPNKSIKWGYKVWTRADINGYINDFQIYTGKVINETAEKQLGPRVVTDLTALR</sequence>
<dbReference type="AlphaFoldDB" id="A0AAV8ZJZ0"/>
<organism evidence="2 3">
    <name type="scientific">Rhamnusium bicolor</name>
    <dbReference type="NCBI Taxonomy" id="1586634"/>
    <lineage>
        <taxon>Eukaryota</taxon>
        <taxon>Metazoa</taxon>
        <taxon>Ecdysozoa</taxon>
        <taxon>Arthropoda</taxon>
        <taxon>Hexapoda</taxon>
        <taxon>Insecta</taxon>
        <taxon>Pterygota</taxon>
        <taxon>Neoptera</taxon>
        <taxon>Endopterygota</taxon>
        <taxon>Coleoptera</taxon>
        <taxon>Polyphaga</taxon>
        <taxon>Cucujiformia</taxon>
        <taxon>Chrysomeloidea</taxon>
        <taxon>Cerambycidae</taxon>
        <taxon>Lepturinae</taxon>
        <taxon>Rhagiini</taxon>
        <taxon>Rhamnusium</taxon>
    </lineage>
</organism>
<dbReference type="EMBL" id="JANEYF010001486">
    <property type="protein sequence ID" value="KAJ8963803.1"/>
    <property type="molecule type" value="Genomic_DNA"/>
</dbReference>